<protein>
    <recommendedName>
        <fullName evidence="1">DUF6532 domain-containing protein</fullName>
    </recommendedName>
</protein>
<sequence length="165" mass="18798">IQKIIQDLLVNRVYLYPPTSDTNARPCMSRPCQSPIILEVLRLTYFKEPSSVGNFYVKELKSSLPDKPLELEIPRSMLLMAMTAIEYVMHWWTTGRCIRVPFHVDSGVAYHMSSEIYLDDVLKKAGPLRGHRMMVNILDHVRSTAPAAEDATEDAGLVDYDNMPE</sequence>
<reference evidence="2 3" key="1">
    <citation type="submission" date="2019-02" db="EMBL/GenBank/DDBJ databases">
        <title>Genome sequencing of the rare red list fungi Antrodiella citrinella (Flaviporus citrinellus).</title>
        <authorList>
            <person name="Buettner E."/>
            <person name="Kellner H."/>
        </authorList>
    </citation>
    <scope>NUCLEOTIDE SEQUENCE [LARGE SCALE GENOMIC DNA]</scope>
    <source>
        <strain evidence="2 3">DSM 108506</strain>
    </source>
</reference>
<dbReference type="OrthoDB" id="2803562at2759"/>
<name>A0A4S4LLD1_9APHY</name>
<dbReference type="EMBL" id="SGPM01001143">
    <property type="protein sequence ID" value="THH12944.1"/>
    <property type="molecule type" value="Genomic_DNA"/>
</dbReference>
<evidence type="ECO:0000313" key="3">
    <source>
        <dbReference type="Proteomes" id="UP000308730"/>
    </source>
</evidence>
<dbReference type="InterPro" id="IPR045341">
    <property type="entry name" value="DUF6532"/>
</dbReference>
<evidence type="ECO:0000259" key="1">
    <source>
        <dbReference type="Pfam" id="PF20149"/>
    </source>
</evidence>
<keyword evidence="3" id="KW-1185">Reference proteome</keyword>
<accession>A0A4S4LLD1</accession>
<comment type="caution">
    <text evidence="2">The sequence shown here is derived from an EMBL/GenBank/DDBJ whole genome shotgun (WGS) entry which is preliminary data.</text>
</comment>
<proteinExistence type="predicted"/>
<dbReference type="AlphaFoldDB" id="A0A4S4LLD1"/>
<feature type="non-terminal residue" evidence="2">
    <location>
        <position position="1"/>
    </location>
</feature>
<evidence type="ECO:0000313" key="2">
    <source>
        <dbReference type="EMBL" id="THH12944.1"/>
    </source>
</evidence>
<dbReference type="Proteomes" id="UP000308730">
    <property type="component" value="Unassembled WGS sequence"/>
</dbReference>
<feature type="domain" description="DUF6532" evidence="1">
    <location>
        <begin position="3"/>
        <end position="105"/>
    </location>
</feature>
<organism evidence="2 3">
    <name type="scientific">Antrodiella citrinella</name>
    <dbReference type="NCBI Taxonomy" id="2447956"/>
    <lineage>
        <taxon>Eukaryota</taxon>
        <taxon>Fungi</taxon>
        <taxon>Dikarya</taxon>
        <taxon>Basidiomycota</taxon>
        <taxon>Agaricomycotina</taxon>
        <taxon>Agaricomycetes</taxon>
        <taxon>Polyporales</taxon>
        <taxon>Steccherinaceae</taxon>
        <taxon>Antrodiella</taxon>
    </lineage>
</organism>
<gene>
    <name evidence="2" type="ORF">EUX98_g9773</name>
</gene>
<dbReference type="Pfam" id="PF20149">
    <property type="entry name" value="DUF6532"/>
    <property type="match status" value="1"/>
</dbReference>